<evidence type="ECO:0000313" key="2">
    <source>
        <dbReference type="EMBL" id="SEW20613.1"/>
    </source>
</evidence>
<dbReference type="InterPro" id="IPR001433">
    <property type="entry name" value="OxRdtase_FAD/NAD-bd"/>
</dbReference>
<dbReference type="PROSITE" id="PS51384">
    <property type="entry name" value="FAD_FR"/>
    <property type="match status" value="1"/>
</dbReference>
<dbReference type="PANTHER" id="PTHR47354:SF5">
    <property type="entry name" value="PROTEIN RFBI"/>
    <property type="match status" value="1"/>
</dbReference>
<dbReference type="GO" id="GO:0016491">
    <property type="term" value="F:oxidoreductase activity"/>
    <property type="evidence" value="ECO:0007669"/>
    <property type="project" value="InterPro"/>
</dbReference>
<dbReference type="Proteomes" id="UP000198518">
    <property type="component" value="Unassembled WGS sequence"/>
</dbReference>
<dbReference type="AlphaFoldDB" id="A0A1I0Q120"/>
<dbReference type="PANTHER" id="PTHR47354">
    <property type="entry name" value="NADH OXIDOREDUCTASE HCR"/>
    <property type="match status" value="1"/>
</dbReference>
<dbReference type="InterPro" id="IPR050415">
    <property type="entry name" value="MRET"/>
</dbReference>
<feature type="domain" description="FAD-binding FR-type" evidence="1">
    <location>
        <begin position="83"/>
        <end position="180"/>
    </location>
</feature>
<dbReference type="InterPro" id="IPR039261">
    <property type="entry name" value="FNR_nucleotide-bd"/>
</dbReference>
<dbReference type="InterPro" id="IPR008333">
    <property type="entry name" value="Cbr1-like_FAD-bd_dom"/>
</dbReference>
<reference evidence="2 3" key="1">
    <citation type="submission" date="2016-10" db="EMBL/GenBank/DDBJ databases">
        <authorList>
            <person name="de Groot N.N."/>
        </authorList>
    </citation>
    <scope>NUCLEOTIDE SEQUENCE [LARGE SCALE GENOMIC DNA]</scope>
    <source>
        <strain evidence="2 3">CGMCC 1.5337</strain>
    </source>
</reference>
<dbReference type="EMBL" id="FOJA01000001">
    <property type="protein sequence ID" value="SEW20613.1"/>
    <property type="molecule type" value="Genomic_DNA"/>
</dbReference>
<gene>
    <name evidence="2" type="ORF">SAMN04487945_2169</name>
</gene>
<dbReference type="SUPFAM" id="SSF52343">
    <property type="entry name" value="Ferredoxin reductase-like, C-terminal NADP-linked domain"/>
    <property type="match status" value="1"/>
</dbReference>
<dbReference type="Pfam" id="PF00970">
    <property type="entry name" value="FAD_binding_6"/>
    <property type="match status" value="1"/>
</dbReference>
<evidence type="ECO:0000313" key="3">
    <source>
        <dbReference type="Proteomes" id="UP000198518"/>
    </source>
</evidence>
<organism evidence="2 3">
    <name type="scientific">Halobacterium jilantaiense</name>
    <dbReference type="NCBI Taxonomy" id="355548"/>
    <lineage>
        <taxon>Archaea</taxon>
        <taxon>Methanobacteriati</taxon>
        <taxon>Methanobacteriota</taxon>
        <taxon>Stenosarchaea group</taxon>
        <taxon>Halobacteria</taxon>
        <taxon>Halobacteriales</taxon>
        <taxon>Halobacteriaceae</taxon>
        <taxon>Halobacterium</taxon>
    </lineage>
</organism>
<dbReference type="RefSeq" id="WP_089669400.1">
    <property type="nucleotide sequence ID" value="NZ_FOJA01000001.1"/>
</dbReference>
<proteinExistence type="predicted"/>
<dbReference type="OrthoDB" id="35401at2157"/>
<sequence length="347" mass="38176">MTDADVRPHASQHDAIGDLPLVTRSATVTEVETMDQDRRPEVVAAVREWLADRGLDGDYPEVTRDTDLGGLAGDLGDAGYPGLARKVATVAERYDRPKPMLARARFDTHQDVDFLAGQYVGLRYDGTSRAYSLANSPTEDELEICVRRVPGGRLSPRICDGLAVGDDVSVRGPYGDLVLGEQSERDLIFLATGTGVAPMKSMLDYVFETGRDEYGGERRDVWLFLGAAWADDLPYRAAFRALARERENFHFVPCLSREPVLSDWDGETDYVQHALLKHTDASAVTAPLGRRLERWLQEEPRSGVRARIDPSNADVYACGINAMVYSLVTAAERLGVPAGRIESEGFG</sequence>
<protein>
    <submittedName>
        <fullName evidence="2">Oxidoreductase FAD-binding domain-containing protein</fullName>
    </submittedName>
</protein>
<dbReference type="PRINTS" id="PR00410">
    <property type="entry name" value="PHEHYDRXLASE"/>
</dbReference>
<dbReference type="Gene3D" id="3.40.50.80">
    <property type="entry name" value="Nucleotide-binding domain of ferredoxin-NADP reductase (FNR) module"/>
    <property type="match status" value="1"/>
</dbReference>
<dbReference type="Pfam" id="PF00175">
    <property type="entry name" value="NAD_binding_1"/>
    <property type="match status" value="1"/>
</dbReference>
<dbReference type="InterPro" id="IPR017927">
    <property type="entry name" value="FAD-bd_FR_type"/>
</dbReference>
<evidence type="ECO:0000259" key="1">
    <source>
        <dbReference type="PROSITE" id="PS51384"/>
    </source>
</evidence>
<dbReference type="STRING" id="355548.SAMN04487945_2169"/>
<name>A0A1I0Q120_9EURY</name>
<keyword evidence="3" id="KW-1185">Reference proteome</keyword>
<dbReference type="InterPro" id="IPR017938">
    <property type="entry name" value="Riboflavin_synthase-like_b-brl"/>
</dbReference>
<dbReference type="SUPFAM" id="SSF63380">
    <property type="entry name" value="Riboflavin synthase domain-like"/>
    <property type="match status" value="1"/>
</dbReference>
<dbReference type="Gene3D" id="2.40.30.10">
    <property type="entry name" value="Translation factors"/>
    <property type="match status" value="1"/>
</dbReference>
<accession>A0A1I0Q120</accession>